<keyword evidence="1" id="KW-0175">Coiled coil</keyword>
<organism evidence="3 4">
    <name type="scientific">Euplotes crassus</name>
    <dbReference type="NCBI Taxonomy" id="5936"/>
    <lineage>
        <taxon>Eukaryota</taxon>
        <taxon>Sar</taxon>
        <taxon>Alveolata</taxon>
        <taxon>Ciliophora</taxon>
        <taxon>Intramacronucleata</taxon>
        <taxon>Spirotrichea</taxon>
        <taxon>Hypotrichia</taxon>
        <taxon>Euplotida</taxon>
        <taxon>Euplotidae</taxon>
        <taxon>Moneuplotes</taxon>
    </lineage>
</organism>
<feature type="compositionally biased region" description="Basic residues" evidence="2">
    <location>
        <begin position="599"/>
        <end position="613"/>
    </location>
</feature>
<gene>
    <name evidence="3" type="ORF">ECRASSUSDP1_LOCUS3349</name>
</gene>
<feature type="coiled-coil region" evidence="1">
    <location>
        <begin position="72"/>
        <end position="169"/>
    </location>
</feature>
<dbReference type="AlphaFoldDB" id="A0AAD1U7G8"/>
<keyword evidence="4" id="KW-1185">Reference proteome</keyword>
<evidence type="ECO:0000313" key="3">
    <source>
        <dbReference type="EMBL" id="CAI2362032.1"/>
    </source>
</evidence>
<comment type="caution">
    <text evidence="3">The sequence shown here is derived from an EMBL/GenBank/DDBJ whole genome shotgun (WGS) entry which is preliminary data.</text>
</comment>
<accession>A0AAD1U7G8</accession>
<sequence>MKSAKAKKVFDIEQIEALSRSNNLEISSLLCKYDSHRKKPRKKLSARRLLTSGTKSQKRRLSPTYTSETGLVSSLTTKIEELNEEINEKNYTIRELTAEVFNLKNNFNDLRYKYEKSQDKKKLLKQYLKDKVESLIEAEDSLANANDIIQDLSQKCEDANYDRDKIEQTYHKDFENIVDTLTSMKVYDKDTIESDSLMEVISRSLQEIKAENKMVRQLKADNLKLPQYRREIEKLKAQNRALEVKIQDIKSTTDNNRLKKQMFYLVKSKADSYKSELGFLKSSFKSELSILKSNMETTINNIVLKSKEIMVNNEFAKEEQFLKYKSKVMSQYGVNIKQKSEESQKETEDLVRLIETLSTEKIFLKSTISSLEFQLEALQKQSQEQLALLSQLEKKSAKEDDKDLVGILKNEFEEKLTQYKKLTEKKLQKIQDDYNDKENRQNRENCYQQFEKMMDVDLEELGKDNNSNQNYLPKSYTEDSNKTIFMYIKDNSLLKQTNYFLEKEKKSLEKELQACEEKNTRYEQKISNLESKVQDQEAEISRYRYGETLVQSKFDNANSDLNSSMPYAFNYTVKQQKEESFRMSRDELKSLSSLLRETQKKRRGRSGMRGRNE</sequence>
<dbReference type="Proteomes" id="UP001295684">
    <property type="component" value="Unassembled WGS sequence"/>
</dbReference>
<proteinExistence type="predicted"/>
<evidence type="ECO:0000313" key="4">
    <source>
        <dbReference type="Proteomes" id="UP001295684"/>
    </source>
</evidence>
<feature type="coiled-coil region" evidence="1">
    <location>
        <begin position="201"/>
        <end position="252"/>
    </location>
</feature>
<reference evidence="3" key="1">
    <citation type="submission" date="2023-07" db="EMBL/GenBank/DDBJ databases">
        <authorList>
            <consortium name="AG Swart"/>
            <person name="Singh M."/>
            <person name="Singh A."/>
            <person name="Seah K."/>
            <person name="Emmerich C."/>
        </authorList>
    </citation>
    <scope>NUCLEOTIDE SEQUENCE</scope>
    <source>
        <strain evidence="3">DP1</strain>
    </source>
</reference>
<feature type="coiled-coil region" evidence="1">
    <location>
        <begin position="491"/>
        <end position="539"/>
    </location>
</feature>
<evidence type="ECO:0000256" key="2">
    <source>
        <dbReference type="SAM" id="MobiDB-lite"/>
    </source>
</evidence>
<feature type="region of interest" description="Disordered" evidence="2">
    <location>
        <begin position="592"/>
        <end position="613"/>
    </location>
</feature>
<name>A0AAD1U7G8_EUPCR</name>
<dbReference type="EMBL" id="CAMPGE010003208">
    <property type="protein sequence ID" value="CAI2362032.1"/>
    <property type="molecule type" value="Genomic_DNA"/>
</dbReference>
<evidence type="ECO:0000256" key="1">
    <source>
        <dbReference type="SAM" id="Coils"/>
    </source>
</evidence>
<protein>
    <submittedName>
        <fullName evidence="3">Uncharacterized protein</fullName>
    </submittedName>
</protein>